<dbReference type="Pfam" id="PF00078">
    <property type="entry name" value="RVT_1"/>
    <property type="match status" value="1"/>
</dbReference>
<evidence type="ECO:0000313" key="2">
    <source>
        <dbReference type="EMBL" id="KAK2642090.1"/>
    </source>
</evidence>
<name>A0AAD9WTT6_9ROSI</name>
<reference evidence="2" key="1">
    <citation type="journal article" date="2023" name="Plant J.">
        <title>Genome sequences and population genomics provide insights into the demographic history, inbreeding, and mutation load of two 'living fossil' tree species of Dipteronia.</title>
        <authorList>
            <person name="Feng Y."/>
            <person name="Comes H.P."/>
            <person name="Chen J."/>
            <person name="Zhu S."/>
            <person name="Lu R."/>
            <person name="Zhang X."/>
            <person name="Li P."/>
            <person name="Qiu J."/>
            <person name="Olsen K.M."/>
            <person name="Qiu Y."/>
        </authorList>
    </citation>
    <scope>NUCLEOTIDE SEQUENCE</scope>
    <source>
        <strain evidence="2">KIB01</strain>
    </source>
</reference>
<dbReference type="Proteomes" id="UP001280121">
    <property type="component" value="Unassembled WGS sequence"/>
</dbReference>
<evidence type="ECO:0000259" key="1">
    <source>
        <dbReference type="Pfam" id="PF00078"/>
    </source>
</evidence>
<dbReference type="AlphaFoldDB" id="A0AAD9WTT6"/>
<accession>A0AAD9WTT6</accession>
<sequence length="195" mass="21759">MEETPVEKTMWGEGKGRSYKEGVGGGTLEMKEEGAFGNGGFSMEESGWEDQIIITWIKACLTTSKFSISINGELAGFFSGKRGLRQGDPMFPYLFVIAMEVLSKILSKRIADSPSFKYHWKCDKIKLSHLCFADDLIMIFHGSFSSAFVLKAALDEFFLLIKPRAISLLRVYPLQPTSSSLTSLVTRSILYPFAI</sequence>
<dbReference type="PANTHER" id="PTHR46890">
    <property type="entry name" value="NON-LTR RETROLELEMENT REVERSE TRANSCRIPTASE-LIKE PROTEIN-RELATED"/>
    <property type="match status" value="1"/>
</dbReference>
<protein>
    <recommendedName>
        <fullName evidence="1">Reverse transcriptase domain-containing protein</fullName>
    </recommendedName>
</protein>
<dbReference type="InterPro" id="IPR052343">
    <property type="entry name" value="Retrotransposon-Effector_Assoc"/>
</dbReference>
<dbReference type="PANTHER" id="PTHR46890:SF48">
    <property type="entry name" value="RNA-DIRECTED DNA POLYMERASE"/>
    <property type="match status" value="1"/>
</dbReference>
<keyword evidence="3" id="KW-1185">Reference proteome</keyword>
<comment type="caution">
    <text evidence="2">The sequence shown here is derived from an EMBL/GenBank/DDBJ whole genome shotgun (WGS) entry which is preliminary data.</text>
</comment>
<dbReference type="InterPro" id="IPR000477">
    <property type="entry name" value="RT_dom"/>
</dbReference>
<evidence type="ECO:0000313" key="3">
    <source>
        <dbReference type="Proteomes" id="UP001280121"/>
    </source>
</evidence>
<gene>
    <name evidence="2" type="ORF">Ddye_023853</name>
</gene>
<proteinExistence type="predicted"/>
<dbReference type="EMBL" id="JANJYI010000007">
    <property type="protein sequence ID" value="KAK2642090.1"/>
    <property type="molecule type" value="Genomic_DNA"/>
</dbReference>
<organism evidence="2 3">
    <name type="scientific">Dipteronia dyeriana</name>
    <dbReference type="NCBI Taxonomy" id="168575"/>
    <lineage>
        <taxon>Eukaryota</taxon>
        <taxon>Viridiplantae</taxon>
        <taxon>Streptophyta</taxon>
        <taxon>Embryophyta</taxon>
        <taxon>Tracheophyta</taxon>
        <taxon>Spermatophyta</taxon>
        <taxon>Magnoliopsida</taxon>
        <taxon>eudicotyledons</taxon>
        <taxon>Gunneridae</taxon>
        <taxon>Pentapetalae</taxon>
        <taxon>rosids</taxon>
        <taxon>malvids</taxon>
        <taxon>Sapindales</taxon>
        <taxon>Sapindaceae</taxon>
        <taxon>Hippocastanoideae</taxon>
        <taxon>Acereae</taxon>
        <taxon>Dipteronia</taxon>
    </lineage>
</organism>
<feature type="domain" description="Reverse transcriptase" evidence="1">
    <location>
        <begin position="53"/>
        <end position="142"/>
    </location>
</feature>